<sequence length="210" mass="23600">MLIHSRDYGCRKGLQQFITHSSCNLQKLDLYLPRDLQDNHLLAVAEKFSGLLSLRLDSCVRVTSEGLKNMALAMSNNKLQELALIYCNVGPGFLTTLGHSSRNLRKLDLSCSVKWAEEEFISMLALLNCLRELKMRGCQRLTNASVVSMFKSCKQLESADLMGCGGIDAEAVELFVLKCPQLRHIRIEESKLSDVSRSWASKKFVEVIVD</sequence>
<proteinExistence type="predicted"/>
<dbReference type="Gene3D" id="3.80.10.10">
    <property type="entry name" value="Ribonuclease Inhibitor"/>
    <property type="match status" value="1"/>
</dbReference>
<dbReference type="Proteomes" id="UP000823749">
    <property type="component" value="Chromosome 8"/>
</dbReference>
<organism evidence="1 2">
    <name type="scientific">Rhododendron griersonianum</name>
    <dbReference type="NCBI Taxonomy" id="479676"/>
    <lineage>
        <taxon>Eukaryota</taxon>
        <taxon>Viridiplantae</taxon>
        <taxon>Streptophyta</taxon>
        <taxon>Embryophyta</taxon>
        <taxon>Tracheophyta</taxon>
        <taxon>Spermatophyta</taxon>
        <taxon>Magnoliopsida</taxon>
        <taxon>eudicotyledons</taxon>
        <taxon>Gunneridae</taxon>
        <taxon>Pentapetalae</taxon>
        <taxon>asterids</taxon>
        <taxon>Ericales</taxon>
        <taxon>Ericaceae</taxon>
        <taxon>Ericoideae</taxon>
        <taxon>Rhodoreae</taxon>
        <taxon>Rhododendron</taxon>
    </lineage>
</organism>
<dbReference type="GO" id="GO:0031146">
    <property type="term" value="P:SCF-dependent proteasomal ubiquitin-dependent protein catabolic process"/>
    <property type="evidence" value="ECO:0007669"/>
    <property type="project" value="TreeGrafter"/>
</dbReference>
<name>A0AAV6J3J6_9ERIC</name>
<dbReference type="GO" id="GO:0019005">
    <property type="term" value="C:SCF ubiquitin ligase complex"/>
    <property type="evidence" value="ECO:0007669"/>
    <property type="project" value="TreeGrafter"/>
</dbReference>
<dbReference type="AlphaFoldDB" id="A0AAV6J3J6"/>
<evidence type="ECO:0000313" key="2">
    <source>
        <dbReference type="Proteomes" id="UP000823749"/>
    </source>
</evidence>
<accession>A0AAV6J3J6</accession>
<gene>
    <name evidence="1" type="ORF">RHGRI_022830</name>
</gene>
<protein>
    <submittedName>
        <fullName evidence="1">Uncharacterized protein</fullName>
    </submittedName>
</protein>
<evidence type="ECO:0000313" key="1">
    <source>
        <dbReference type="EMBL" id="KAG5534835.1"/>
    </source>
</evidence>
<reference evidence="1" key="1">
    <citation type="submission" date="2020-08" db="EMBL/GenBank/DDBJ databases">
        <title>Plant Genome Project.</title>
        <authorList>
            <person name="Zhang R.-G."/>
        </authorList>
    </citation>
    <scope>NUCLEOTIDE SEQUENCE</scope>
    <source>
        <strain evidence="1">WSP0</strain>
        <tissue evidence="1">Leaf</tissue>
    </source>
</reference>
<dbReference type="InterPro" id="IPR032675">
    <property type="entry name" value="LRR_dom_sf"/>
</dbReference>
<keyword evidence="2" id="KW-1185">Reference proteome</keyword>
<dbReference type="PANTHER" id="PTHR13318:SF77">
    <property type="entry name" value="F-BOX DOMAIN-CONTAINING PROTEIN"/>
    <property type="match status" value="1"/>
</dbReference>
<dbReference type="SUPFAM" id="SSF52047">
    <property type="entry name" value="RNI-like"/>
    <property type="match status" value="1"/>
</dbReference>
<dbReference type="PANTHER" id="PTHR13318">
    <property type="entry name" value="PARTNER OF PAIRED, ISOFORM B-RELATED"/>
    <property type="match status" value="1"/>
</dbReference>
<comment type="caution">
    <text evidence="1">The sequence shown here is derived from an EMBL/GenBank/DDBJ whole genome shotgun (WGS) entry which is preliminary data.</text>
</comment>
<dbReference type="EMBL" id="JACTNZ010000008">
    <property type="protein sequence ID" value="KAG5534835.1"/>
    <property type="molecule type" value="Genomic_DNA"/>
</dbReference>